<protein>
    <submittedName>
        <fullName evidence="2">Uncharacterized protein</fullName>
    </submittedName>
</protein>
<evidence type="ECO:0000313" key="2">
    <source>
        <dbReference type="EMBL" id="CAE0648397.1"/>
    </source>
</evidence>
<proteinExistence type="predicted"/>
<evidence type="ECO:0000256" key="1">
    <source>
        <dbReference type="SAM" id="SignalP"/>
    </source>
</evidence>
<accession>A0A7S3YDF3</accession>
<dbReference type="AlphaFoldDB" id="A0A7S3YDF3"/>
<organism evidence="2">
    <name type="scientific">Lotharella globosa</name>
    <dbReference type="NCBI Taxonomy" id="91324"/>
    <lineage>
        <taxon>Eukaryota</taxon>
        <taxon>Sar</taxon>
        <taxon>Rhizaria</taxon>
        <taxon>Cercozoa</taxon>
        <taxon>Chlorarachniophyceae</taxon>
        <taxon>Lotharella</taxon>
    </lineage>
</organism>
<sequence>MSQCASLAWLPSLAMALGPIEGGSLIPEGLKRSDSKLAPDKDRISLMSESVVSRSTHGPFLDTQFWYAVEEDTNRTDPHRPRALVIMNGEMARQTIYGFTLDSWRVSCYPRGKQLQKNAADSQRHNLFKPMEANGFEVHLWIVTSNRCDPEFDESMKSWYAPWLKAYITVPAMNSRGELIDFTLKTLQSKNKDQAAADTPAYERVIFTRPDVVHLNPEHAELFVAKNTIVFPFKCQDETEPFLFDPWDRYMCASDIVFAMPYKFLEKASTCMGKYGCFDHQWRSTAEVDKHRKNASSIYPNESDLDKLRYCPSESGHGCLMCWTKFFKSEMPVVRFVENERHFGNAREDWNQVYMI</sequence>
<keyword evidence="1" id="KW-0732">Signal</keyword>
<name>A0A7S3YDF3_9EUKA</name>
<dbReference type="EMBL" id="HBIV01004309">
    <property type="protein sequence ID" value="CAE0648397.1"/>
    <property type="molecule type" value="Transcribed_RNA"/>
</dbReference>
<feature type="chain" id="PRO_5031335985" evidence="1">
    <location>
        <begin position="17"/>
        <end position="356"/>
    </location>
</feature>
<reference evidence="2" key="1">
    <citation type="submission" date="2021-01" db="EMBL/GenBank/DDBJ databases">
        <authorList>
            <person name="Corre E."/>
            <person name="Pelletier E."/>
            <person name="Niang G."/>
            <person name="Scheremetjew M."/>
            <person name="Finn R."/>
            <person name="Kale V."/>
            <person name="Holt S."/>
            <person name="Cochrane G."/>
            <person name="Meng A."/>
            <person name="Brown T."/>
            <person name="Cohen L."/>
        </authorList>
    </citation>
    <scope>NUCLEOTIDE SEQUENCE</scope>
    <source>
        <strain evidence="2">CCCM811</strain>
    </source>
</reference>
<gene>
    <name evidence="2" type="ORF">LGLO00237_LOCUS3024</name>
</gene>
<feature type="signal peptide" evidence="1">
    <location>
        <begin position="1"/>
        <end position="16"/>
    </location>
</feature>